<dbReference type="GO" id="GO:0055085">
    <property type="term" value="P:transmembrane transport"/>
    <property type="evidence" value="ECO:0007669"/>
    <property type="project" value="InterPro"/>
</dbReference>
<dbReference type="InterPro" id="IPR018389">
    <property type="entry name" value="DctP_fam"/>
</dbReference>
<evidence type="ECO:0000313" key="6">
    <source>
        <dbReference type="EMBL" id="GLI56622.1"/>
    </source>
</evidence>
<dbReference type="AlphaFoldDB" id="A0A9W6GN55"/>
<organism evidence="6 7">
    <name type="scientific">Propionigenium maris DSM 9537</name>
    <dbReference type="NCBI Taxonomy" id="1123000"/>
    <lineage>
        <taxon>Bacteria</taxon>
        <taxon>Fusobacteriati</taxon>
        <taxon>Fusobacteriota</taxon>
        <taxon>Fusobacteriia</taxon>
        <taxon>Fusobacteriales</taxon>
        <taxon>Fusobacteriaceae</taxon>
        <taxon>Propionigenium</taxon>
    </lineage>
</organism>
<keyword evidence="3" id="KW-0813">Transport</keyword>
<dbReference type="PROSITE" id="PS51257">
    <property type="entry name" value="PROKAR_LIPOPROTEIN"/>
    <property type="match status" value="1"/>
</dbReference>
<dbReference type="InterPro" id="IPR004682">
    <property type="entry name" value="TRAP_DctP"/>
</dbReference>
<dbReference type="NCBIfam" id="TIGR00787">
    <property type="entry name" value="dctP"/>
    <property type="match status" value="1"/>
</dbReference>
<comment type="subcellular location">
    <subcellularLocation>
        <location evidence="1">Cell envelope</location>
    </subcellularLocation>
</comment>
<dbReference type="NCBIfam" id="NF037995">
    <property type="entry name" value="TRAP_S1"/>
    <property type="match status" value="1"/>
</dbReference>
<comment type="similarity">
    <text evidence="2">Belongs to the bacterial solute-binding protein 7 family.</text>
</comment>
<reference evidence="6" key="1">
    <citation type="submission" date="2022-12" db="EMBL/GenBank/DDBJ databases">
        <title>Reference genome sequencing for broad-spectrum identification of bacterial and archaeal isolates by mass spectrometry.</title>
        <authorList>
            <person name="Sekiguchi Y."/>
            <person name="Tourlousse D.M."/>
        </authorList>
    </citation>
    <scope>NUCLEOTIDE SEQUENCE</scope>
    <source>
        <strain evidence="6">10succ1</strain>
    </source>
</reference>
<sequence length="333" mass="37133">MKRIMGLLSTLVMVLTLVGCGGSNEGKSEKHELKFGLTPGVQSNEYKAVKELADYVAEKSEGRLTIRIYPDSQLGDDREMISQVKEGSLDLTLAETGRLGLWVKEAEIFQLPYVFDSYDHLRRSLYETSEGKDLLKKFEEENNWKILANAYNGSRQTSSNKAIESMADMRGMKLRVPNAQANLDYARSVGASPTPMAFTEVYLALQTNAVDGQENPLSAIKSSKFYEVQSYIAMTSHIINDQNYIVGKSSWDKLPEDLQKVLAEGVEAAGRSHTEMFMGDEKSLIDYFQEKGVTITNPDLEAFKSALKPVHNEYVSENGEAGRKLLEAIDSAR</sequence>
<name>A0A9W6GN55_9FUSO</name>
<evidence type="ECO:0000256" key="3">
    <source>
        <dbReference type="ARBA" id="ARBA00022448"/>
    </source>
</evidence>
<feature type="binding site" evidence="5">
    <location>
        <position position="95"/>
    </location>
    <ligand>
        <name>N-acetyl-beta-neuraminate</name>
        <dbReference type="ChEBI" id="CHEBI:58705"/>
    </ligand>
</feature>
<dbReference type="InterPro" id="IPR038404">
    <property type="entry name" value="TRAP_DctP_sf"/>
</dbReference>
<feature type="binding site" evidence="5">
    <location>
        <position position="155"/>
    </location>
    <ligand>
        <name>N-acetyl-beta-neuraminate</name>
        <dbReference type="ChEBI" id="CHEBI:58705"/>
    </ligand>
</feature>
<accession>A0A9W6GN55</accession>
<keyword evidence="4" id="KW-0732">Signal</keyword>
<protein>
    <submittedName>
        <fullName evidence="6">Sialic acid-binding periplasmic protein SiaP</fullName>
    </submittedName>
</protein>
<dbReference type="PANTHER" id="PTHR33376">
    <property type="match status" value="1"/>
</dbReference>
<dbReference type="Proteomes" id="UP001144471">
    <property type="component" value="Unassembled WGS sequence"/>
</dbReference>
<gene>
    <name evidence="6" type="primary">siaP</name>
    <name evidence="6" type="ORF">PM10SUCC1_21360</name>
</gene>
<dbReference type="EMBL" id="BSDY01000009">
    <property type="protein sequence ID" value="GLI56622.1"/>
    <property type="molecule type" value="Genomic_DNA"/>
</dbReference>
<feature type="binding site" evidence="5">
    <location>
        <position position="175"/>
    </location>
    <ligand>
        <name>N-acetyl-beta-neuraminate</name>
        <dbReference type="ChEBI" id="CHEBI:58705"/>
    </ligand>
</feature>
<dbReference type="CDD" id="cd13672">
    <property type="entry name" value="PBP2_TRAP_Siap"/>
    <property type="match status" value="1"/>
</dbReference>
<dbReference type="PANTHER" id="PTHR33376:SF4">
    <property type="entry name" value="SIALIC ACID-BINDING PERIPLASMIC PROTEIN SIAP"/>
    <property type="match status" value="1"/>
</dbReference>
<proteinExistence type="inferred from homology"/>
<dbReference type="RefSeq" id="WP_281835893.1">
    <property type="nucleotide sequence ID" value="NZ_BSDY01000009.1"/>
</dbReference>
<evidence type="ECO:0000313" key="7">
    <source>
        <dbReference type="Proteomes" id="UP001144471"/>
    </source>
</evidence>
<dbReference type="Gene3D" id="3.40.190.170">
    <property type="entry name" value="Bacterial extracellular solute-binding protein, family 7"/>
    <property type="match status" value="1"/>
</dbReference>
<evidence type="ECO:0000256" key="2">
    <source>
        <dbReference type="ARBA" id="ARBA00009023"/>
    </source>
</evidence>
<dbReference type="GO" id="GO:0030288">
    <property type="term" value="C:outer membrane-bounded periplasmic space"/>
    <property type="evidence" value="ECO:0007669"/>
    <property type="project" value="InterPro"/>
</dbReference>
<evidence type="ECO:0000256" key="4">
    <source>
        <dbReference type="ARBA" id="ARBA00022729"/>
    </source>
</evidence>
<evidence type="ECO:0000256" key="1">
    <source>
        <dbReference type="ARBA" id="ARBA00004196"/>
    </source>
</evidence>
<dbReference type="PIRSF" id="PIRSF006470">
    <property type="entry name" value="DctB"/>
    <property type="match status" value="1"/>
</dbReference>
<evidence type="ECO:0000256" key="5">
    <source>
        <dbReference type="PIRSR" id="PIRSR006470-1"/>
    </source>
</evidence>
<comment type="caution">
    <text evidence="6">The sequence shown here is derived from an EMBL/GenBank/DDBJ whole genome shotgun (WGS) entry which is preliminary data.</text>
</comment>
<feature type="binding site" evidence="5">
    <location>
        <position position="215"/>
    </location>
    <ligand>
        <name>N-acetyl-beta-neuraminate</name>
        <dbReference type="ChEBI" id="CHEBI:58705"/>
    </ligand>
</feature>
<dbReference type="Pfam" id="PF03480">
    <property type="entry name" value="DctP"/>
    <property type="match status" value="1"/>
</dbReference>
<keyword evidence="7" id="KW-1185">Reference proteome</keyword>